<reference evidence="2" key="1">
    <citation type="submission" date="2021-02" db="EMBL/GenBank/DDBJ databases">
        <title>Fulvivirga sp. S481 isolated from sea water.</title>
        <authorList>
            <person name="Bae S.S."/>
            <person name="Baek K."/>
        </authorList>
    </citation>
    <scope>NUCLEOTIDE SEQUENCE</scope>
    <source>
        <strain evidence="2">S481</strain>
    </source>
</reference>
<organism evidence="2 3">
    <name type="scientific">Fulvivirga lutea</name>
    <dbReference type="NCBI Taxonomy" id="2810512"/>
    <lineage>
        <taxon>Bacteria</taxon>
        <taxon>Pseudomonadati</taxon>
        <taxon>Bacteroidota</taxon>
        <taxon>Cytophagia</taxon>
        <taxon>Cytophagales</taxon>
        <taxon>Fulvivirgaceae</taxon>
        <taxon>Fulvivirga</taxon>
    </lineage>
</organism>
<sequence length="168" mass="18585">MKSLKTYLLSAIVLMAFVTVSCAQKKASPSATAEGTIDGVAVTIEYHQPSAKGRKIMNGLVPYGKVWRTGANDATTIEFSEDVKIEGQTLAKGKYALFTIPNENEWTVIFNKTHKQWGAYNYVESDDALRVKVKPSKTDMVETFIINVVEDGVTIAWEKTLVKFSVSK</sequence>
<dbReference type="RefSeq" id="WP_205723620.1">
    <property type="nucleotide sequence ID" value="NZ_CP070608.1"/>
</dbReference>
<dbReference type="AlphaFoldDB" id="A0A974WJI7"/>
<proteinExistence type="predicted"/>
<evidence type="ECO:0000313" key="2">
    <source>
        <dbReference type="EMBL" id="QSE99109.1"/>
    </source>
</evidence>
<keyword evidence="3" id="KW-1185">Reference proteome</keyword>
<name>A0A974WJI7_9BACT</name>
<gene>
    <name evidence="2" type="ORF">JR347_08480</name>
</gene>
<keyword evidence="1" id="KW-0732">Signal</keyword>
<dbReference type="PROSITE" id="PS51257">
    <property type="entry name" value="PROKAR_LIPOPROTEIN"/>
    <property type="match status" value="1"/>
</dbReference>
<dbReference type="Pfam" id="PF11138">
    <property type="entry name" value="DUF2911"/>
    <property type="match status" value="1"/>
</dbReference>
<dbReference type="EMBL" id="CP070608">
    <property type="protein sequence ID" value="QSE99109.1"/>
    <property type="molecule type" value="Genomic_DNA"/>
</dbReference>
<accession>A0A974WJI7</accession>
<protein>
    <submittedName>
        <fullName evidence="2">DUF2911 domain-containing protein</fullName>
    </submittedName>
</protein>
<evidence type="ECO:0000313" key="3">
    <source>
        <dbReference type="Proteomes" id="UP000662783"/>
    </source>
</evidence>
<dbReference type="Proteomes" id="UP000662783">
    <property type="component" value="Chromosome"/>
</dbReference>
<feature type="chain" id="PRO_5038137122" evidence="1">
    <location>
        <begin position="24"/>
        <end position="168"/>
    </location>
</feature>
<dbReference type="KEGG" id="fuv:JR347_08480"/>
<dbReference type="InterPro" id="IPR021314">
    <property type="entry name" value="DUF2911"/>
</dbReference>
<feature type="signal peptide" evidence="1">
    <location>
        <begin position="1"/>
        <end position="23"/>
    </location>
</feature>
<evidence type="ECO:0000256" key="1">
    <source>
        <dbReference type="SAM" id="SignalP"/>
    </source>
</evidence>